<name>A0A5S3UXY8_9GAMM</name>
<dbReference type="EMBL" id="PNBX01000136">
    <property type="protein sequence ID" value="TMO62494.1"/>
    <property type="molecule type" value="Genomic_DNA"/>
</dbReference>
<protein>
    <submittedName>
        <fullName evidence="1">Uncharacterized protein</fullName>
    </submittedName>
</protein>
<evidence type="ECO:0000313" key="2">
    <source>
        <dbReference type="Proteomes" id="UP000307217"/>
    </source>
</evidence>
<reference evidence="2" key="2">
    <citation type="submission" date="2019-06" db="EMBL/GenBank/DDBJ databases">
        <title>Co-occurence of chitin degradation, pigmentation and bioactivity in marine Pseudoalteromonas.</title>
        <authorList>
            <person name="Sonnenschein E.C."/>
            <person name="Bech P.K."/>
        </authorList>
    </citation>
    <scope>NUCLEOTIDE SEQUENCE [LARGE SCALE GENOMIC DNA]</scope>
    <source>
        <strain evidence="2">S3790</strain>
    </source>
</reference>
<evidence type="ECO:0000313" key="1">
    <source>
        <dbReference type="EMBL" id="TMO62494.1"/>
    </source>
</evidence>
<comment type="caution">
    <text evidence="1">The sequence shown here is derived from an EMBL/GenBank/DDBJ whole genome shotgun (WGS) entry which is preliminary data.</text>
</comment>
<accession>A0A5S3UXY8</accession>
<dbReference type="AlphaFoldDB" id="A0A5S3UXY8"/>
<sequence>MLLRLLNILVVCYLLFTDGFSSVSDVVYAQKTPHIQISEAAYNHPVYSINVSAPQKPDTYYFTPDDSGSLFGFERPYQQPAVRFMHPKQHAEFILVFELASDTFIKEQRLRPDKLKQPWYQCNSRPARGFIDACKPANLVYKARLTYHA</sequence>
<proteinExistence type="predicted"/>
<dbReference type="Proteomes" id="UP000307217">
    <property type="component" value="Unassembled WGS sequence"/>
</dbReference>
<organism evidence="1 2">
    <name type="scientific">Pseudoalteromonas aurantia</name>
    <dbReference type="NCBI Taxonomy" id="43654"/>
    <lineage>
        <taxon>Bacteria</taxon>
        <taxon>Pseudomonadati</taxon>
        <taxon>Pseudomonadota</taxon>
        <taxon>Gammaproteobacteria</taxon>
        <taxon>Alteromonadales</taxon>
        <taxon>Pseudoalteromonadaceae</taxon>
        <taxon>Pseudoalteromonas</taxon>
    </lineage>
</organism>
<gene>
    <name evidence="1" type="ORF">CWC19_20230</name>
</gene>
<reference evidence="1 2" key="1">
    <citation type="submission" date="2018-01" db="EMBL/GenBank/DDBJ databases">
        <authorList>
            <person name="Paulsen S."/>
            <person name="Gram L.K."/>
        </authorList>
    </citation>
    <scope>NUCLEOTIDE SEQUENCE [LARGE SCALE GENOMIC DNA]</scope>
    <source>
        <strain evidence="1 2">S3790</strain>
    </source>
</reference>